<reference evidence="2" key="1">
    <citation type="submission" date="2019-08" db="EMBL/GenBank/DDBJ databases">
        <authorList>
            <person name="Kucharzyk K."/>
            <person name="Murdoch R.W."/>
            <person name="Higgins S."/>
            <person name="Loffler F."/>
        </authorList>
    </citation>
    <scope>NUCLEOTIDE SEQUENCE</scope>
</reference>
<accession>A0A645C7Y6</accession>
<gene>
    <name evidence="2" type="ORF">SDC9_120377</name>
</gene>
<keyword evidence="1" id="KW-0472">Membrane</keyword>
<name>A0A645C7Y6_9ZZZZ</name>
<dbReference type="AlphaFoldDB" id="A0A645C7Y6"/>
<protein>
    <submittedName>
        <fullName evidence="2">Uncharacterized protein</fullName>
    </submittedName>
</protein>
<feature type="transmembrane region" description="Helical" evidence="1">
    <location>
        <begin position="20"/>
        <end position="38"/>
    </location>
</feature>
<sequence>MLVEGQPLGDADLQELIGHTPTEVFFGAVIGLFIPVFFR</sequence>
<comment type="caution">
    <text evidence="2">The sequence shown here is derived from an EMBL/GenBank/DDBJ whole genome shotgun (WGS) entry which is preliminary data.</text>
</comment>
<evidence type="ECO:0000313" key="2">
    <source>
        <dbReference type="EMBL" id="MPM73397.1"/>
    </source>
</evidence>
<evidence type="ECO:0000256" key="1">
    <source>
        <dbReference type="SAM" id="Phobius"/>
    </source>
</evidence>
<keyword evidence="1" id="KW-0812">Transmembrane</keyword>
<dbReference type="EMBL" id="VSSQ01025338">
    <property type="protein sequence ID" value="MPM73397.1"/>
    <property type="molecule type" value="Genomic_DNA"/>
</dbReference>
<keyword evidence="1" id="KW-1133">Transmembrane helix</keyword>
<proteinExistence type="predicted"/>
<organism evidence="2">
    <name type="scientific">bioreactor metagenome</name>
    <dbReference type="NCBI Taxonomy" id="1076179"/>
    <lineage>
        <taxon>unclassified sequences</taxon>
        <taxon>metagenomes</taxon>
        <taxon>ecological metagenomes</taxon>
    </lineage>
</organism>